<comment type="caution">
    <text evidence="5">The sequence shown here is derived from an EMBL/GenBank/DDBJ whole genome shotgun (WGS) entry which is preliminary data.</text>
</comment>
<proteinExistence type="inferred from homology"/>
<dbReference type="CDD" id="cd02933">
    <property type="entry name" value="OYE_like_FMN"/>
    <property type="match status" value="1"/>
</dbReference>
<dbReference type="PANTHER" id="PTHR22893">
    <property type="entry name" value="NADH OXIDOREDUCTASE-RELATED"/>
    <property type="match status" value="1"/>
</dbReference>
<keyword evidence="6" id="KW-1185">Reference proteome</keyword>
<comment type="similarity">
    <text evidence="2">Belongs to the NADH:flavin oxidoreductase/NADH oxidase family.</text>
</comment>
<protein>
    <submittedName>
        <fullName evidence="5">Alkene reductase</fullName>
    </submittedName>
</protein>
<organism evidence="5 6">
    <name type="scientific">Dawidia cretensis</name>
    <dbReference type="NCBI Taxonomy" id="2782350"/>
    <lineage>
        <taxon>Bacteria</taxon>
        <taxon>Pseudomonadati</taxon>
        <taxon>Bacteroidota</taxon>
        <taxon>Cytophagia</taxon>
        <taxon>Cytophagales</taxon>
        <taxon>Chryseotaleaceae</taxon>
        <taxon>Dawidia</taxon>
    </lineage>
</organism>
<dbReference type="RefSeq" id="WP_254084830.1">
    <property type="nucleotide sequence ID" value="NZ_JAHESE010000011.1"/>
</dbReference>
<evidence type="ECO:0000313" key="6">
    <source>
        <dbReference type="Proteomes" id="UP001319080"/>
    </source>
</evidence>
<dbReference type="Pfam" id="PF00724">
    <property type="entry name" value="Oxidored_FMN"/>
    <property type="match status" value="1"/>
</dbReference>
<dbReference type="InterPro" id="IPR001155">
    <property type="entry name" value="OxRdtase_FMN_N"/>
</dbReference>
<dbReference type="Gene3D" id="3.20.20.70">
    <property type="entry name" value="Aldolase class I"/>
    <property type="match status" value="1"/>
</dbReference>
<evidence type="ECO:0000313" key="5">
    <source>
        <dbReference type="EMBL" id="MBT1709249.1"/>
    </source>
</evidence>
<dbReference type="GO" id="GO:0016628">
    <property type="term" value="F:oxidoreductase activity, acting on the CH-CH group of donors, NAD or NADP as acceptor"/>
    <property type="evidence" value="ECO:0007669"/>
    <property type="project" value="UniProtKB-ARBA"/>
</dbReference>
<dbReference type="InterPro" id="IPR013785">
    <property type="entry name" value="Aldolase_TIM"/>
</dbReference>
<evidence type="ECO:0000259" key="4">
    <source>
        <dbReference type="Pfam" id="PF00724"/>
    </source>
</evidence>
<dbReference type="GO" id="GO:0005829">
    <property type="term" value="C:cytosol"/>
    <property type="evidence" value="ECO:0007669"/>
    <property type="project" value="TreeGrafter"/>
</dbReference>
<comment type="cofactor">
    <cofactor evidence="1">
        <name>FMN</name>
        <dbReference type="ChEBI" id="CHEBI:58210"/>
    </cofactor>
</comment>
<dbReference type="GO" id="GO:0010181">
    <property type="term" value="F:FMN binding"/>
    <property type="evidence" value="ECO:0007669"/>
    <property type="project" value="InterPro"/>
</dbReference>
<dbReference type="InterPro" id="IPR045247">
    <property type="entry name" value="Oye-like"/>
</dbReference>
<sequence length="361" mass="38905">MKTLFAPYNKHGLSLKNHMVMAPMTRSRALGNIPNDLMATYYGQRAGAGLIITEGTAPAPEGLGYPRIPGIFSPAQTEAWKKVATAIHANGSKVFMQLMHTGRVGHPANLPAEVVMRGVSAQKAAGQIWTDTEGMQDYGDPVPFTTAEVKELVQQHIAAAKNAVAAGFDGVELHGANGYLIEQFLHPVVNDRTDAYGGSVEKRAAFVLEVVKGIADAIGKEKVSLRISPYNTYNDLSLYDAAEVQRTYEYLARKLNDIGIAYIHISTNPATTPQTLQAIRNAFQHTIILCNELTAESAEAALHAGIADLVAFGRPFLANPDFEKRIAAGAPLNEADFSTAFTPGEKGYLDYPLLQPIAQVS</sequence>
<dbReference type="AlphaFoldDB" id="A0AAP2E0H9"/>
<evidence type="ECO:0000256" key="2">
    <source>
        <dbReference type="ARBA" id="ARBA00005979"/>
    </source>
</evidence>
<dbReference type="EMBL" id="JAHESE010000011">
    <property type="protein sequence ID" value="MBT1709249.1"/>
    <property type="molecule type" value="Genomic_DNA"/>
</dbReference>
<accession>A0AAP2E0H9</accession>
<dbReference type="Proteomes" id="UP001319080">
    <property type="component" value="Unassembled WGS sequence"/>
</dbReference>
<evidence type="ECO:0000256" key="3">
    <source>
        <dbReference type="ARBA" id="ARBA00023002"/>
    </source>
</evidence>
<keyword evidence="3" id="KW-0560">Oxidoreductase</keyword>
<dbReference type="SUPFAM" id="SSF51395">
    <property type="entry name" value="FMN-linked oxidoreductases"/>
    <property type="match status" value="1"/>
</dbReference>
<dbReference type="FunFam" id="3.20.20.70:FF:000059">
    <property type="entry name" value="N-ethylmaleimide reductase, FMN-linked"/>
    <property type="match status" value="1"/>
</dbReference>
<reference evidence="5 6" key="1">
    <citation type="submission" date="2021-05" db="EMBL/GenBank/DDBJ databases">
        <title>A Polyphasic approach of four new species of the genus Ohtaekwangia: Ohtaekwangia histidinii sp. nov., Ohtaekwangia cretensis sp. nov., Ohtaekwangia indiensis sp. nov., Ohtaekwangia reichenbachii sp. nov. from diverse environment.</title>
        <authorList>
            <person name="Octaviana S."/>
        </authorList>
    </citation>
    <scope>NUCLEOTIDE SEQUENCE [LARGE SCALE GENOMIC DNA]</scope>
    <source>
        <strain evidence="5 6">PWU5</strain>
    </source>
</reference>
<feature type="domain" description="NADH:flavin oxidoreductase/NADH oxidase N-terminal" evidence="4">
    <location>
        <begin position="4"/>
        <end position="333"/>
    </location>
</feature>
<evidence type="ECO:0000256" key="1">
    <source>
        <dbReference type="ARBA" id="ARBA00001917"/>
    </source>
</evidence>
<gene>
    <name evidence="5" type="ORF">KK062_13485</name>
</gene>
<dbReference type="PANTHER" id="PTHR22893:SF91">
    <property type="entry name" value="NADPH DEHYDROGENASE 2-RELATED"/>
    <property type="match status" value="1"/>
</dbReference>
<name>A0AAP2E0H9_9BACT</name>